<dbReference type="GeneID" id="123451078"/>
<reference evidence="2" key="3">
    <citation type="submission" date="2022-01" db="UniProtKB">
        <authorList>
            <consortium name="EnsemblPlants"/>
        </authorList>
    </citation>
    <scope>IDENTIFICATION</scope>
    <source>
        <strain evidence="2">subsp. vulgare</strain>
    </source>
</reference>
<feature type="region of interest" description="Disordered" evidence="1">
    <location>
        <begin position="1"/>
        <end position="42"/>
    </location>
</feature>
<feature type="region of interest" description="Disordered" evidence="1">
    <location>
        <begin position="88"/>
        <end position="120"/>
    </location>
</feature>
<protein>
    <submittedName>
        <fullName evidence="2">Uncharacterized protein</fullName>
    </submittedName>
</protein>
<feature type="compositionally biased region" description="Basic and acidic residues" evidence="1">
    <location>
        <begin position="95"/>
        <end position="106"/>
    </location>
</feature>
<evidence type="ECO:0000256" key="1">
    <source>
        <dbReference type="SAM" id="MobiDB-lite"/>
    </source>
</evidence>
<dbReference type="PANTHER" id="PTHR33622:SF9">
    <property type="entry name" value="OS03G0724600 PROTEIN"/>
    <property type="match status" value="1"/>
</dbReference>
<sequence>MMEKKEGGERTEKVEVSDDGGKKPAEEETKPAPATGPVCFKKPAGEDASILETTKGYLKQLGDTNADTHWDCIKNRVRAAREYISSKTSSAFGRQKVEPEAKEETPVAKPEAAPAATESQ</sequence>
<dbReference type="PANTHER" id="PTHR33622">
    <property type="entry name" value="OS03G0724500 PROTEIN"/>
    <property type="match status" value="1"/>
</dbReference>
<organism evidence="2 3">
    <name type="scientific">Hordeum vulgare subsp. vulgare</name>
    <name type="common">Domesticated barley</name>
    <dbReference type="NCBI Taxonomy" id="112509"/>
    <lineage>
        <taxon>Eukaryota</taxon>
        <taxon>Viridiplantae</taxon>
        <taxon>Streptophyta</taxon>
        <taxon>Embryophyta</taxon>
        <taxon>Tracheophyta</taxon>
        <taxon>Spermatophyta</taxon>
        <taxon>Magnoliopsida</taxon>
        <taxon>Liliopsida</taxon>
        <taxon>Poales</taxon>
        <taxon>Poaceae</taxon>
        <taxon>BOP clade</taxon>
        <taxon>Pooideae</taxon>
        <taxon>Triticodae</taxon>
        <taxon>Triticeae</taxon>
        <taxon>Hordeinae</taxon>
        <taxon>Hordeum</taxon>
    </lineage>
</organism>
<gene>
    <name evidence="2" type="primary">LOC123451078</name>
</gene>
<feature type="compositionally biased region" description="Basic and acidic residues" evidence="1">
    <location>
        <begin position="1"/>
        <end position="30"/>
    </location>
</feature>
<evidence type="ECO:0000313" key="2">
    <source>
        <dbReference type="EnsemblPlants" id="HORVU.MOREX.r3.4HG0338670.1"/>
    </source>
</evidence>
<reference evidence="2" key="2">
    <citation type="submission" date="2020-10" db="EMBL/GenBank/DDBJ databases">
        <authorList>
            <person name="Scholz U."/>
            <person name="Mascher M."/>
            <person name="Fiebig A."/>
        </authorList>
    </citation>
    <scope>NUCLEOTIDE SEQUENCE [LARGE SCALE GENOMIC DNA]</scope>
    <source>
        <strain evidence="2">cv. Morex</strain>
    </source>
</reference>
<dbReference type="EnsemblPlants" id="HORVU.MOREX.r3.4HG0338670.1">
    <property type="protein sequence ID" value="HORVU.MOREX.r3.4HG0338670.1"/>
    <property type="gene ID" value="HORVU.MOREX.r3.4HG0338670"/>
</dbReference>
<dbReference type="OrthoDB" id="599439at2759"/>
<reference evidence="3" key="1">
    <citation type="journal article" date="2012" name="Nature">
        <title>A physical, genetic and functional sequence assembly of the barley genome.</title>
        <authorList>
            <consortium name="The International Barley Genome Sequencing Consortium"/>
            <person name="Mayer K.F."/>
            <person name="Waugh R."/>
            <person name="Brown J.W."/>
            <person name="Schulman A."/>
            <person name="Langridge P."/>
            <person name="Platzer M."/>
            <person name="Fincher G.B."/>
            <person name="Muehlbauer G.J."/>
            <person name="Sato K."/>
            <person name="Close T.J."/>
            <person name="Wise R.P."/>
            <person name="Stein N."/>
        </authorList>
    </citation>
    <scope>NUCLEOTIDE SEQUENCE [LARGE SCALE GENOMIC DNA]</scope>
    <source>
        <strain evidence="3">cv. Morex</strain>
    </source>
</reference>
<keyword evidence="3" id="KW-1185">Reference proteome</keyword>
<dbReference type="AlphaFoldDB" id="A0A8I6X9F8"/>
<proteinExistence type="predicted"/>
<dbReference type="Gramene" id="HORVU.MOREX.r2.4HG0282500.1">
    <property type="protein sequence ID" value="HORVU.MOREX.r2.4HG0282500.1"/>
    <property type="gene ID" value="HORVU.MOREX.r2.4HG0282500"/>
</dbReference>
<dbReference type="RefSeq" id="XP_044984025.1">
    <property type="nucleotide sequence ID" value="XM_045128090.1"/>
</dbReference>
<dbReference type="Proteomes" id="UP000011116">
    <property type="component" value="Chromosome 4H"/>
</dbReference>
<name>A0A8I6X9F8_HORVV</name>
<dbReference type="Gramene" id="HORVU.MOREX.r3.4HG0338670.1">
    <property type="protein sequence ID" value="HORVU.MOREX.r3.4HG0338670.1"/>
    <property type="gene ID" value="HORVU.MOREX.r3.4HG0338670"/>
</dbReference>
<evidence type="ECO:0000313" key="3">
    <source>
        <dbReference type="Proteomes" id="UP000011116"/>
    </source>
</evidence>
<accession>A0A8I6X9F8</accession>
<dbReference type="KEGG" id="hvg:123451078"/>